<dbReference type="AlphaFoldDB" id="A0A239CWA0"/>
<dbReference type="Gene3D" id="3.40.710.10">
    <property type="entry name" value="DD-peptidase/beta-lactamase superfamily"/>
    <property type="match status" value="1"/>
</dbReference>
<evidence type="ECO:0000256" key="1">
    <source>
        <dbReference type="ARBA" id="ARBA00022801"/>
    </source>
</evidence>
<evidence type="ECO:0000259" key="2">
    <source>
        <dbReference type="Pfam" id="PF00144"/>
    </source>
</evidence>
<dbReference type="Proteomes" id="UP000198415">
    <property type="component" value="Unassembled WGS sequence"/>
</dbReference>
<dbReference type="InterPro" id="IPR012338">
    <property type="entry name" value="Beta-lactam/transpept-like"/>
</dbReference>
<name>A0A239CWA0_9ACTN</name>
<dbReference type="Pfam" id="PF00144">
    <property type="entry name" value="Beta-lactamase"/>
    <property type="match status" value="1"/>
</dbReference>
<dbReference type="InterPro" id="IPR050789">
    <property type="entry name" value="Diverse_Enzym_Activities"/>
</dbReference>
<dbReference type="RefSeq" id="WP_089296207.1">
    <property type="nucleotide sequence ID" value="NZ_BOMU01000064.1"/>
</dbReference>
<reference evidence="3 4" key="1">
    <citation type="submission" date="2017-06" db="EMBL/GenBank/DDBJ databases">
        <authorList>
            <person name="Kim H.J."/>
            <person name="Triplett B.A."/>
        </authorList>
    </citation>
    <scope>NUCLEOTIDE SEQUENCE [LARGE SCALE GENOMIC DNA]</scope>
    <source>
        <strain evidence="3 4">DSM 43151</strain>
    </source>
</reference>
<keyword evidence="1" id="KW-0378">Hydrolase</keyword>
<dbReference type="SUPFAM" id="SSF56601">
    <property type="entry name" value="beta-lactamase/transpeptidase-like"/>
    <property type="match status" value="1"/>
</dbReference>
<feature type="domain" description="Beta-lactamase-related" evidence="2">
    <location>
        <begin position="73"/>
        <end position="399"/>
    </location>
</feature>
<dbReference type="OrthoDB" id="9809635at2"/>
<sequence>MFGSWLPVLAGAVVCLTAGPPVPPPADLRFRHDELRPGTAREAGLLPDRIAELPSLAASYLEATPDHPGHPAYAGATVLAAHHGIVVSRFAVGDAVRYTAGPDGIAELPPRRRVPARTDTLWDLASISKLFTTIVLLQQVEAGRVDLDAPVARYVPEFAAGGKESVTPRQLLTHTSGLPAFLPLYSTYPTPETRLAAALATPVTAGGRYVYSDLGLIALGVLVERVTGESLPDAVRDGVTGPLGMRDTGYRPGPELRDRIAATEYQPYVHRGLVRGEVHDENAWALGGAAGHAGVFSTADDLAVLCQTLLDGGTYRGRRILAEHTIREALTDYGAGRGLGFQLAAHSYMDAMTSPVTFGHTGFTGTSIVVDPLDQSFLILLSNRVHPDRAWGTNDVARRALAHTFAAAHPALLADGRNTSQDY</sequence>
<keyword evidence="4" id="KW-1185">Reference proteome</keyword>
<organism evidence="3 4">
    <name type="scientific">Actinoplanes regularis</name>
    <dbReference type="NCBI Taxonomy" id="52697"/>
    <lineage>
        <taxon>Bacteria</taxon>
        <taxon>Bacillati</taxon>
        <taxon>Actinomycetota</taxon>
        <taxon>Actinomycetes</taxon>
        <taxon>Micromonosporales</taxon>
        <taxon>Micromonosporaceae</taxon>
        <taxon>Actinoplanes</taxon>
    </lineage>
</organism>
<proteinExistence type="predicted"/>
<evidence type="ECO:0000313" key="4">
    <source>
        <dbReference type="Proteomes" id="UP000198415"/>
    </source>
</evidence>
<evidence type="ECO:0000313" key="3">
    <source>
        <dbReference type="EMBL" id="SNS24189.1"/>
    </source>
</evidence>
<gene>
    <name evidence="3" type="ORF">SAMN06264365_112118</name>
</gene>
<protein>
    <submittedName>
        <fullName evidence="3">CubicO group peptidase, beta-lactamase class C family</fullName>
    </submittedName>
</protein>
<dbReference type="PANTHER" id="PTHR43283:SF11">
    <property type="entry name" value="BETA-LACTAMASE-RELATED DOMAIN-CONTAINING PROTEIN"/>
    <property type="match status" value="1"/>
</dbReference>
<dbReference type="GO" id="GO:0016787">
    <property type="term" value="F:hydrolase activity"/>
    <property type="evidence" value="ECO:0007669"/>
    <property type="project" value="UniProtKB-KW"/>
</dbReference>
<dbReference type="EMBL" id="FZNR01000012">
    <property type="protein sequence ID" value="SNS24189.1"/>
    <property type="molecule type" value="Genomic_DNA"/>
</dbReference>
<accession>A0A239CWA0</accession>
<dbReference type="PANTHER" id="PTHR43283">
    <property type="entry name" value="BETA-LACTAMASE-RELATED"/>
    <property type="match status" value="1"/>
</dbReference>
<dbReference type="InterPro" id="IPR001466">
    <property type="entry name" value="Beta-lactam-related"/>
</dbReference>